<dbReference type="EMBL" id="FOGT01000006">
    <property type="protein sequence ID" value="SES03225.1"/>
    <property type="molecule type" value="Genomic_DNA"/>
</dbReference>
<keyword evidence="2" id="KW-0238">DNA-binding</keyword>
<feature type="domain" description="HTH cro/C1-type" evidence="1">
    <location>
        <begin position="7"/>
        <end position="43"/>
    </location>
</feature>
<dbReference type="PROSITE" id="PS50943">
    <property type="entry name" value="HTH_CROC1"/>
    <property type="match status" value="1"/>
</dbReference>
<dbReference type="InterPro" id="IPR001387">
    <property type="entry name" value="Cro/C1-type_HTH"/>
</dbReference>
<dbReference type="AlphaFoldDB" id="A0A1H9U179"/>
<proteinExistence type="predicted"/>
<reference evidence="3" key="1">
    <citation type="submission" date="2016-10" db="EMBL/GenBank/DDBJ databases">
        <authorList>
            <person name="Varghese N."/>
            <person name="Submissions S."/>
        </authorList>
    </citation>
    <scope>NUCLEOTIDE SEQUENCE [LARGE SCALE GENOMIC DNA]</scope>
    <source>
        <strain evidence="3">S9</strain>
    </source>
</reference>
<dbReference type="SUPFAM" id="SSF47413">
    <property type="entry name" value="lambda repressor-like DNA-binding domains"/>
    <property type="match status" value="1"/>
</dbReference>
<evidence type="ECO:0000313" key="3">
    <source>
        <dbReference type="Proteomes" id="UP000198571"/>
    </source>
</evidence>
<accession>A0A1H9U179</accession>
<dbReference type="InterPro" id="IPR010982">
    <property type="entry name" value="Lambda_DNA-bd_dom_sf"/>
</dbReference>
<name>A0A1H9U179_9BACI</name>
<sequence length="94" mass="10631">MDLGAVLKAARERRGYTQEQLADRLNRSRTCITKFERNSKEISWKEAIRWGQVTNAQDLLIAAMVATDPIQITQIIEQINQLSQFVGMVLGGIL</sequence>
<dbReference type="RefSeq" id="WP_093051014.1">
    <property type="nucleotide sequence ID" value="NZ_FOGT01000006.1"/>
</dbReference>
<keyword evidence="3" id="KW-1185">Reference proteome</keyword>
<dbReference type="Gene3D" id="1.10.260.40">
    <property type="entry name" value="lambda repressor-like DNA-binding domains"/>
    <property type="match status" value="1"/>
</dbReference>
<dbReference type="SMART" id="SM00530">
    <property type="entry name" value="HTH_XRE"/>
    <property type="match status" value="1"/>
</dbReference>
<dbReference type="STRING" id="1601833.SAMN05518684_106235"/>
<gene>
    <name evidence="2" type="ORF">SAMN05518684_106235</name>
</gene>
<dbReference type="CDD" id="cd00093">
    <property type="entry name" value="HTH_XRE"/>
    <property type="match status" value="1"/>
</dbReference>
<organism evidence="2 3">
    <name type="scientific">Salipaludibacillus aurantiacus</name>
    <dbReference type="NCBI Taxonomy" id="1601833"/>
    <lineage>
        <taxon>Bacteria</taxon>
        <taxon>Bacillati</taxon>
        <taxon>Bacillota</taxon>
        <taxon>Bacilli</taxon>
        <taxon>Bacillales</taxon>
        <taxon>Bacillaceae</taxon>
    </lineage>
</organism>
<dbReference type="Proteomes" id="UP000198571">
    <property type="component" value="Unassembled WGS sequence"/>
</dbReference>
<protein>
    <submittedName>
        <fullName evidence="2">DNA-binding transcriptional regulator, XRE-family HTH domain</fullName>
    </submittedName>
</protein>
<evidence type="ECO:0000259" key="1">
    <source>
        <dbReference type="PROSITE" id="PS50943"/>
    </source>
</evidence>
<evidence type="ECO:0000313" key="2">
    <source>
        <dbReference type="EMBL" id="SES03225.1"/>
    </source>
</evidence>
<dbReference type="OrthoDB" id="2857438at2"/>
<dbReference type="GO" id="GO:0003677">
    <property type="term" value="F:DNA binding"/>
    <property type="evidence" value="ECO:0007669"/>
    <property type="project" value="UniProtKB-KW"/>
</dbReference>
<dbReference type="Pfam" id="PF13560">
    <property type="entry name" value="HTH_31"/>
    <property type="match status" value="1"/>
</dbReference>